<keyword evidence="1" id="KW-0812">Transmembrane</keyword>
<evidence type="ECO:0000256" key="1">
    <source>
        <dbReference type="SAM" id="Phobius"/>
    </source>
</evidence>
<name>A0A124C466_STRSC</name>
<dbReference type="OrthoDB" id="4327547at2"/>
<gene>
    <name evidence="3" type="ORF">SsS58_03868</name>
</gene>
<dbReference type="InterPro" id="IPR025588">
    <property type="entry name" value="YcxB-like_C"/>
</dbReference>
<organism evidence="3 4">
    <name type="scientific">Streptomyces scabiei</name>
    <dbReference type="NCBI Taxonomy" id="1930"/>
    <lineage>
        <taxon>Bacteria</taxon>
        <taxon>Bacillati</taxon>
        <taxon>Actinomycetota</taxon>
        <taxon>Actinomycetes</taxon>
        <taxon>Kitasatosporales</taxon>
        <taxon>Streptomycetaceae</taxon>
        <taxon>Streptomyces</taxon>
    </lineage>
</organism>
<evidence type="ECO:0000313" key="3">
    <source>
        <dbReference type="EMBL" id="GAQ63486.1"/>
    </source>
</evidence>
<reference evidence="3 4" key="2">
    <citation type="journal article" date="2016" name="Genome Announc.">
        <title>Draft Genome Sequences of Streptomyces scabiei S58, Streptomyces turgidiscabies T45, and Streptomyces acidiscabies a10, the Pathogens of Potato Common Scab, Isolated in Japan.</title>
        <authorList>
            <person name="Tomihama T."/>
            <person name="Nishi Y."/>
            <person name="Sakai M."/>
            <person name="Ikenaga M."/>
            <person name="Okubo T."/>
            <person name="Ikeda S."/>
        </authorList>
    </citation>
    <scope>NUCLEOTIDE SEQUENCE [LARGE SCALE GENOMIC DNA]</scope>
    <source>
        <strain evidence="3 4">S58</strain>
    </source>
</reference>
<dbReference type="Pfam" id="PF14317">
    <property type="entry name" value="YcxB"/>
    <property type="match status" value="1"/>
</dbReference>
<feature type="transmembrane region" description="Helical" evidence="1">
    <location>
        <begin position="39"/>
        <end position="58"/>
    </location>
</feature>
<reference evidence="4" key="3">
    <citation type="submission" date="2016-02" db="EMBL/GenBank/DDBJ databases">
        <title>Draft genome of pathogenic Streptomyces sp. in Japan.</title>
        <authorList>
            <person name="Tomihama T."/>
            <person name="Ikenaga M."/>
            <person name="Sakai M."/>
            <person name="Okubo T."/>
            <person name="Ikeda S."/>
        </authorList>
    </citation>
    <scope>NUCLEOTIDE SEQUENCE [LARGE SCALE GENOMIC DNA]</scope>
    <source>
        <strain evidence="4">S58</strain>
    </source>
</reference>
<dbReference type="AlphaFoldDB" id="A0A124C466"/>
<feature type="transmembrane region" description="Helical" evidence="1">
    <location>
        <begin position="64"/>
        <end position="81"/>
    </location>
</feature>
<dbReference type="Proteomes" id="UP000067448">
    <property type="component" value="Unassembled WGS sequence"/>
</dbReference>
<dbReference type="RefSeq" id="WP_059081093.1">
    <property type="nucleotide sequence ID" value="NZ_BCMM01000017.1"/>
</dbReference>
<keyword evidence="1" id="KW-0472">Membrane</keyword>
<comment type="caution">
    <text evidence="3">The sequence shown here is derived from an EMBL/GenBank/DDBJ whole genome shotgun (WGS) entry which is preliminary data.</text>
</comment>
<evidence type="ECO:0000259" key="2">
    <source>
        <dbReference type="Pfam" id="PF14317"/>
    </source>
</evidence>
<keyword evidence="1" id="KW-1133">Transmembrane helix</keyword>
<sequence length="174" mass="18447">MAQAGGENVELVYRTTAGDFREAVRASTRASPAGRWGRGLLLFAAGAGLFVTAVTLALGATPDAQILVMPVAAAGGLVLLPRLQARLLHRRAAALGLHRAVLDPWGVTVAHDRGTERPARWSQVSRYAETPHTFVLLGGAHAPRLTVLPKRGLATPADADRLRAVLTREGLTRL</sequence>
<evidence type="ECO:0000313" key="4">
    <source>
        <dbReference type="Proteomes" id="UP000067448"/>
    </source>
</evidence>
<dbReference type="EMBL" id="BCMM01000017">
    <property type="protein sequence ID" value="GAQ63486.1"/>
    <property type="molecule type" value="Genomic_DNA"/>
</dbReference>
<accession>A0A124C466</accession>
<feature type="domain" description="YcxB-like C-terminal" evidence="2">
    <location>
        <begin position="119"/>
        <end position="165"/>
    </location>
</feature>
<proteinExistence type="predicted"/>
<reference evidence="4" key="1">
    <citation type="submission" date="2015-11" db="EMBL/GenBank/DDBJ databases">
        <authorList>
            <consortium name="Cross-ministerial Strategic Innovation Promotion Program (SIP) consortium"/>
            <person name="Tomihama T."/>
            <person name="Ikenaga M."/>
            <person name="Sakai M."/>
            <person name="Okubo T."/>
            <person name="Ikeda S."/>
        </authorList>
    </citation>
    <scope>NUCLEOTIDE SEQUENCE [LARGE SCALE GENOMIC DNA]</scope>
    <source>
        <strain evidence="4">S58</strain>
    </source>
</reference>
<protein>
    <recommendedName>
        <fullName evidence="2">YcxB-like C-terminal domain-containing protein</fullName>
    </recommendedName>
</protein>